<dbReference type="EMBL" id="BAABGJ010000046">
    <property type="protein sequence ID" value="GAA4347161.1"/>
    <property type="molecule type" value="Genomic_DNA"/>
</dbReference>
<proteinExistence type="inferred from homology"/>
<protein>
    <submittedName>
        <fullName evidence="2">SDR family oxidoreductase</fullName>
    </submittedName>
</protein>
<dbReference type="InterPro" id="IPR002347">
    <property type="entry name" value="SDR_fam"/>
</dbReference>
<dbReference type="Proteomes" id="UP001500975">
    <property type="component" value="Unassembled WGS sequence"/>
</dbReference>
<organism evidence="2 3">
    <name type="scientific">Variovorax defluvii</name>
    <dbReference type="NCBI Taxonomy" id="913761"/>
    <lineage>
        <taxon>Bacteria</taxon>
        <taxon>Pseudomonadati</taxon>
        <taxon>Pseudomonadota</taxon>
        <taxon>Betaproteobacteria</taxon>
        <taxon>Burkholderiales</taxon>
        <taxon>Comamonadaceae</taxon>
        <taxon>Variovorax</taxon>
    </lineage>
</organism>
<dbReference type="PANTHER" id="PTHR42879">
    <property type="entry name" value="3-OXOACYL-(ACYL-CARRIER-PROTEIN) REDUCTASE"/>
    <property type="match status" value="1"/>
</dbReference>
<comment type="caution">
    <text evidence="2">The sequence shown here is derived from an EMBL/GenBank/DDBJ whole genome shotgun (WGS) entry which is preliminary data.</text>
</comment>
<dbReference type="PRINTS" id="PR00080">
    <property type="entry name" value="SDRFAMILY"/>
</dbReference>
<dbReference type="SUPFAM" id="SSF51735">
    <property type="entry name" value="NAD(P)-binding Rossmann-fold domains"/>
    <property type="match status" value="1"/>
</dbReference>
<gene>
    <name evidence="2" type="ORF">GCM10023165_32090</name>
</gene>
<dbReference type="Pfam" id="PF13561">
    <property type="entry name" value="adh_short_C2"/>
    <property type="match status" value="1"/>
</dbReference>
<accession>A0ABP8HY46</accession>
<name>A0ABP8HY46_9BURK</name>
<dbReference type="PRINTS" id="PR00081">
    <property type="entry name" value="GDHRDH"/>
</dbReference>
<dbReference type="InterPro" id="IPR036291">
    <property type="entry name" value="NAD(P)-bd_dom_sf"/>
</dbReference>
<dbReference type="RefSeq" id="WP_345539103.1">
    <property type="nucleotide sequence ID" value="NZ_BAABGJ010000046.1"/>
</dbReference>
<evidence type="ECO:0000313" key="2">
    <source>
        <dbReference type="EMBL" id="GAA4347161.1"/>
    </source>
</evidence>
<comment type="similarity">
    <text evidence="1">Belongs to the short-chain dehydrogenases/reductases (SDR) family.</text>
</comment>
<dbReference type="InterPro" id="IPR050259">
    <property type="entry name" value="SDR"/>
</dbReference>
<evidence type="ECO:0000313" key="3">
    <source>
        <dbReference type="Proteomes" id="UP001500975"/>
    </source>
</evidence>
<sequence length="256" mass="26695">MAASQSSRVAVVTGAASGLGWSIARRLAGDGFAVVLVDRNPAVQDKAAELAQGGAAASPVVADLADRESVSSLAAGILRTHGRCDVLVNNAGTHFKTPEGQRFRFDQVGLREWDLSIALHMTAPMLLCQAFLPGMKERGWGRVVNIASRAARTYIQQSSAFYTASKSGMVGLTRAIAGEFAPFGITCNSVAPGRIRTPLTDISSEDVKRFSLNELPVGRLGEPDEVAAAVSFLAGDQAGFITGAVIDVNGGGFMAS</sequence>
<evidence type="ECO:0000256" key="1">
    <source>
        <dbReference type="ARBA" id="ARBA00006484"/>
    </source>
</evidence>
<reference evidence="3" key="1">
    <citation type="journal article" date="2019" name="Int. J. Syst. Evol. Microbiol.">
        <title>The Global Catalogue of Microorganisms (GCM) 10K type strain sequencing project: providing services to taxonomists for standard genome sequencing and annotation.</title>
        <authorList>
            <consortium name="The Broad Institute Genomics Platform"/>
            <consortium name="The Broad Institute Genome Sequencing Center for Infectious Disease"/>
            <person name="Wu L."/>
            <person name="Ma J."/>
        </authorList>
    </citation>
    <scope>NUCLEOTIDE SEQUENCE [LARGE SCALE GENOMIC DNA]</scope>
    <source>
        <strain evidence="3">JCM 17804</strain>
    </source>
</reference>
<keyword evidence="3" id="KW-1185">Reference proteome</keyword>
<dbReference type="PANTHER" id="PTHR42879:SF2">
    <property type="entry name" value="3-OXOACYL-[ACYL-CARRIER-PROTEIN] REDUCTASE FABG"/>
    <property type="match status" value="1"/>
</dbReference>
<dbReference type="Gene3D" id="3.40.50.720">
    <property type="entry name" value="NAD(P)-binding Rossmann-like Domain"/>
    <property type="match status" value="1"/>
</dbReference>